<dbReference type="Proteomes" id="UP000240621">
    <property type="component" value="Unassembled WGS sequence"/>
</dbReference>
<keyword evidence="4" id="KW-1185">Reference proteome</keyword>
<gene>
    <name evidence="2" type="ORF">CLV93_103165</name>
    <name evidence="1" type="ORF">JCM18694_35400</name>
</gene>
<organism evidence="2 3">
    <name type="scientific">Prolixibacter denitrificans</name>
    <dbReference type="NCBI Taxonomy" id="1541063"/>
    <lineage>
        <taxon>Bacteria</taxon>
        <taxon>Pseudomonadati</taxon>
        <taxon>Bacteroidota</taxon>
        <taxon>Bacteroidia</taxon>
        <taxon>Marinilabiliales</taxon>
        <taxon>Prolixibacteraceae</taxon>
        <taxon>Prolixibacter</taxon>
    </lineage>
</organism>
<evidence type="ECO:0000313" key="1">
    <source>
        <dbReference type="EMBL" id="GET23294.1"/>
    </source>
</evidence>
<comment type="caution">
    <text evidence="2">The sequence shown here is derived from an EMBL/GenBank/DDBJ whole genome shotgun (WGS) entry which is preliminary data.</text>
</comment>
<sequence length="92" mass="10428">MTVENVIETLNIETSDLYIIQEPPLIYRGITATLDDSTEIAISFERTPANHHDISKEKALETIKKLKIDGFAWKEKNGNGGIKGNRPIFWVE</sequence>
<name>A0A2P8CFI8_9BACT</name>
<reference evidence="1 4" key="2">
    <citation type="submission" date="2019-10" db="EMBL/GenBank/DDBJ databases">
        <title>Prolixibacter strains distinguished by the presence of nitrate reductase genes were adept at nitrate-dependent anaerobic corrosion of metallic iron and carbon steel.</title>
        <authorList>
            <person name="Iino T."/>
            <person name="Shono N."/>
            <person name="Ito K."/>
            <person name="Nakamura R."/>
            <person name="Sueoka K."/>
            <person name="Harayama S."/>
            <person name="Ohkuma M."/>
        </authorList>
    </citation>
    <scope>NUCLEOTIDE SEQUENCE [LARGE SCALE GENOMIC DNA]</scope>
    <source>
        <strain evidence="1 4">MIC1-1</strain>
    </source>
</reference>
<dbReference type="EMBL" id="BLAU01000001">
    <property type="protein sequence ID" value="GET23294.1"/>
    <property type="molecule type" value="Genomic_DNA"/>
</dbReference>
<dbReference type="AlphaFoldDB" id="A0A2P8CFI8"/>
<reference evidence="2 3" key="1">
    <citation type="submission" date="2018-03" db="EMBL/GenBank/DDBJ databases">
        <title>Genomic Encyclopedia of Archaeal and Bacterial Type Strains, Phase II (KMG-II): from individual species to whole genera.</title>
        <authorList>
            <person name="Goeker M."/>
        </authorList>
    </citation>
    <scope>NUCLEOTIDE SEQUENCE [LARGE SCALE GENOMIC DNA]</scope>
    <source>
        <strain evidence="2 3">DSM 27267</strain>
    </source>
</reference>
<evidence type="ECO:0000313" key="2">
    <source>
        <dbReference type="EMBL" id="PSK83750.1"/>
    </source>
</evidence>
<protein>
    <submittedName>
        <fullName evidence="2">Uncharacterized protein</fullName>
    </submittedName>
</protein>
<dbReference type="Proteomes" id="UP000396862">
    <property type="component" value="Unassembled WGS sequence"/>
</dbReference>
<proteinExistence type="predicted"/>
<evidence type="ECO:0000313" key="4">
    <source>
        <dbReference type="Proteomes" id="UP000396862"/>
    </source>
</evidence>
<dbReference type="EMBL" id="PYGC01000003">
    <property type="protein sequence ID" value="PSK83750.1"/>
    <property type="molecule type" value="Genomic_DNA"/>
</dbReference>
<evidence type="ECO:0000313" key="3">
    <source>
        <dbReference type="Proteomes" id="UP000240621"/>
    </source>
</evidence>
<accession>A0A2P8CFI8</accession>